<dbReference type="EnsemblMetazoa" id="AMEM009913-RA">
    <property type="protein sequence ID" value="AMEM009913-PA"/>
    <property type="gene ID" value="AMEM009913"/>
</dbReference>
<accession>A0A182V6Z5</accession>
<dbReference type="VEuPathDB" id="VectorBase:AMEM009913"/>
<dbReference type="AlphaFoldDB" id="A0A182V6Z5"/>
<dbReference type="Proteomes" id="UP000075903">
    <property type="component" value="Unassembled WGS sequence"/>
</dbReference>
<dbReference type="VEuPathDB" id="VectorBase:AMEM21_003371"/>
<proteinExistence type="predicted"/>
<dbReference type="STRING" id="30066.A0A182V6Z5"/>
<organism evidence="1 2">
    <name type="scientific">Anopheles merus</name>
    <name type="common">Mosquito</name>
    <dbReference type="NCBI Taxonomy" id="30066"/>
    <lineage>
        <taxon>Eukaryota</taxon>
        <taxon>Metazoa</taxon>
        <taxon>Ecdysozoa</taxon>
        <taxon>Arthropoda</taxon>
        <taxon>Hexapoda</taxon>
        <taxon>Insecta</taxon>
        <taxon>Pterygota</taxon>
        <taxon>Neoptera</taxon>
        <taxon>Endopterygota</taxon>
        <taxon>Diptera</taxon>
        <taxon>Nematocera</taxon>
        <taxon>Culicoidea</taxon>
        <taxon>Culicidae</taxon>
        <taxon>Anophelinae</taxon>
        <taxon>Anopheles</taxon>
    </lineage>
</organism>
<keyword evidence="2" id="KW-1185">Reference proteome</keyword>
<evidence type="ECO:0000313" key="2">
    <source>
        <dbReference type="Proteomes" id="UP000075903"/>
    </source>
</evidence>
<sequence length="123" mass="13087">MIVIIIIIFNICAQLIKTPVKTDQEIHQNSILEGYPNSNTILASNELSKEHSTSKECRLGLGTTAQRCIGAGEALFSNVVVAAIFGILTANFGSELVHLGADTWGSVDLPIVEFPSANPGASY</sequence>
<name>A0A182V6Z5_ANOME</name>
<reference evidence="1" key="1">
    <citation type="submission" date="2020-05" db="UniProtKB">
        <authorList>
            <consortium name="EnsemblMetazoa"/>
        </authorList>
    </citation>
    <scope>IDENTIFICATION</scope>
    <source>
        <strain evidence="1">MAF</strain>
    </source>
</reference>
<evidence type="ECO:0000313" key="1">
    <source>
        <dbReference type="EnsemblMetazoa" id="AMEM009913-PA"/>
    </source>
</evidence>
<protein>
    <submittedName>
        <fullName evidence="1">Uncharacterized protein</fullName>
    </submittedName>
</protein>